<dbReference type="AlphaFoldDB" id="A0A225AE29"/>
<evidence type="ECO:0000313" key="2">
    <source>
        <dbReference type="Proteomes" id="UP000214365"/>
    </source>
</evidence>
<accession>A0A225AE29</accession>
<dbReference type="EMBL" id="LFMY01000012">
    <property type="protein sequence ID" value="OKL57273.1"/>
    <property type="molecule type" value="Genomic_DNA"/>
</dbReference>
<keyword evidence="2" id="KW-1185">Reference proteome</keyword>
<comment type="caution">
    <text evidence="1">The sequence shown here is derived from an EMBL/GenBank/DDBJ whole genome shotgun (WGS) entry which is preliminary data.</text>
</comment>
<gene>
    <name evidence="1" type="ORF">UA08_07581</name>
</gene>
<reference evidence="1 2" key="1">
    <citation type="submission" date="2015-06" db="EMBL/GenBank/DDBJ databases">
        <title>Talaromyces atroroseus IBT 11181 draft genome.</title>
        <authorList>
            <person name="Rasmussen K.B."/>
            <person name="Rasmussen S."/>
            <person name="Petersen B."/>
            <person name="Sicheritz-Ponten T."/>
            <person name="Mortensen U.H."/>
            <person name="Thrane U."/>
        </authorList>
    </citation>
    <scope>NUCLEOTIDE SEQUENCE [LARGE SCALE GENOMIC DNA]</scope>
    <source>
        <strain evidence="1 2">IBT 11181</strain>
    </source>
</reference>
<name>A0A225AE29_TALAT</name>
<dbReference type="Proteomes" id="UP000214365">
    <property type="component" value="Unassembled WGS sequence"/>
</dbReference>
<organism evidence="1 2">
    <name type="scientific">Talaromyces atroroseus</name>
    <dbReference type="NCBI Taxonomy" id="1441469"/>
    <lineage>
        <taxon>Eukaryota</taxon>
        <taxon>Fungi</taxon>
        <taxon>Dikarya</taxon>
        <taxon>Ascomycota</taxon>
        <taxon>Pezizomycotina</taxon>
        <taxon>Eurotiomycetes</taxon>
        <taxon>Eurotiomycetidae</taxon>
        <taxon>Eurotiales</taxon>
        <taxon>Trichocomaceae</taxon>
        <taxon>Talaromyces</taxon>
        <taxon>Talaromyces sect. Trachyspermi</taxon>
    </lineage>
</organism>
<protein>
    <submittedName>
        <fullName evidence="1">Uncharacterized protein</fullName>
    </submittedName>
</protein>
<sequence length="103" mass="12101">MESNGHIQPVIPVRLLESWKGITDPKTRKTLQNRLNQRAYRCIRGVDSKLQRDSVIRVPILIHSYSHRRNQRILFSLAPSTIWIHAICRLILPNCQNTYPFKN</sequence>
<proteinExistence type="predicted"/>
<dbReference type="GeneID" id="31007337"/>
<dbReference type="RefSeq" id="XP_020117394.1">
    <property type="nucleotide sequence ID" value="XM_020262490.1"/>
</dbReference>
<evidence type="ECO:0000313" key="1">
    <source>
        <dbReference type="EMBL" id="OKL57273.1"/>
    </source>
</evidence>